<evidence type="ECO:0000256" key="8">
    <source>
        <dbReference type="ARBA" id="ARBA00047386"/>
    </source>
</evidence>
<feature type="binding site" evidence="9">
    <location>
        <position position="54"/>
    </location>
    <ligand>
        <name>Mg(2+)</name>
        <dbReference type="ChEBI" id="CHEBI:18420"/>
    </ligand>
</feature>
<comment type="pathway">
    <text evidence="9">Cofactor biosynthesis; biotin biosynthesis; biotin from 7,8-diaminononanoate: step 1/2.</text>
</comment>
<keyword evidence="6 9" id="KW-0067">ATP-binding</keyword>
<comment type="catalytic activity">
    <reaction evidence="9">
        <text>(7R,8S)-7,8-diammoniononanoate + CO2 + ATP = (4R,5S)-dethiobiotin + ADP + phosphate + 3 H(+)</text>
        <dbReference type="Rhea" id="RHEA:15805"/>
        <dbReference type="ChEBI" id="CHEBI:15378"/>
        <dbReference type="ChEBI" id="CHEBI:16526"/>
        <dbReference type="ChEBI" id="CHEBI:30616"/>
        <dbReference type="ChEBI" id="CHEBI:43474"/>
        <dbReference type="ChEBI" id="CHEBI:149469"/>
        <dbReference type="ChEBI" id="CHEBI:149473"/>
        <dbReference type="ChEBI" id="CHEBI:456216"/>
        <dbReference type="EC" id="6.3.3.3"/>
    </reaction>
</comment>
<name>A0A521BNV8_9BACL</name>
<protein>
    <recommendedName>
        <fullName evidence="9">ATP-dependent dethiobiotin synthetase BioD</fullName>
        <ecNumber evidence="9">6.3.3.3</ecNumber>
    </recommendedName>
    <alternativeName>
        <fullName evidence="9">DTB synthetase</fullName>
        <shortName evidence="9">DTBS</shortName>
    </alternativeName>
    <alternativeName>
        <fullName evidence="9">Dethiobiotin synthase</fullName>
    </alternativeName>
</protein>
<feature type="binding site" evidence="9">
    <location>
        <begin position="15"/>
        <end position="20"/>
    </location>
    <ligand>
        <name>ATP</name>
        <dbReference type="ChEBI" id="CHEBI:30616"/>
    </ligand>
</feature>
<keyword evidence="4 9" id="KW-0547">Nucleotide-binding</keyword>
<comment type="function">
    <text evidence="9">Catalyzes a mechanistically unusual reaction, the ATP-dependent insertion of CO2 between the N7 and N8 nitrogen atoms of 7,8-diaminopelargonic acid (DAPA, also called 7,8-diammoniononanoate) to form a ureido ring.</text>
</comment>
<accession>A0A521BNV8</accession>
<keyword evidence="5 9" id="KW-0093">Biotin biosynthesis</keyword>
<dbReference type="GO" id="GO:0000287">
    <property type="term" value="F:magnesium ion binding"/>
    <property type="evidence" value="ECO:0007669"/>
    <property type="project" value="UniProtKB-UniRule"/>
</dbReference>
<feature type="binding site" evidence="9">
    <location>
        <position position="115"/>
    </location>
    <ligand>
        <name>Mg(2+)</name>
        <dbReference type="ChEBI" id="CHEBI:18420"/>
    </ligand>
</feature>
<dbReference type="GO" id="GO:0009102">
    <property type="term" value="P:biotin biosynthetic process"/>
    <property type="evidence" value="ECO:0007669"/>
    <property type="project" value="UniProtKB-UniRule"/>
</dbReference>
<comment type="subunit">
    <text evidence="9">Homodimer.</text>
</comment>
<comment type="cofactor">
    <cofactor evidence="9">
        <name>Mg(2+)</name>
        <dbReference type="ChEBI" id="CHEBI:18420"/>
    </cofactor>
</comment>
<comment type="subcellular location">
    <subcellularLocation>
        <location evidence="9">Cytoplasm</location>
    </subcellularLocation>
</comment>
<dbReference type="EMBL" id="FXTI01000002">
    <property type="protein sequence ID" value="SMO48451.1"/>
    <property type="molecule type" value="Genomic_DNA"/>
</dbReference>
<feature type="binding site" evidence="9">
    <location>
        <position position="44"/>
    </location>
    <ligand>
        <name>substrate</name>
    </ligand>
</feature>
<dbReference type="SUPFAM" id="SSF52540">
    <property type="entry name" value="P-loop containing nucleoside triphosphate hydrolases"/>
    <property type="match status" value="1"/>
</dbReference>
<dbReference type="NCBIfam" id="TIGR00347">
    <property type="entry name" value="bioD"/>
    <property type="match status" value="1"/>
</dbReference>
<evidence type="ECO:0000256" key="5">
    <source>
        <dbReference type="ARBA" id="ARBA00022756"/>
    </source>
</evidence>
<feature type="binding site" evidence="9">
    <location>
        <position position="54"/>
    </location>
    <ligand>
        <name>ATP</name>
        <dbReference type="ChEBI" id="CHEBI:30616"/>
    </ligand>
</feature>
<keyword evidence="11" id="KW-1185">Reference proteome</keyword>
<comment type="catalytic activity">
    <reaction evidence="8">
        <text>(7R,8S)-8-amino-7-(carboxyamino)nonanoate + ATP = (4R,5S)-dethiobiotin + ADP + phosphate + H(+)</text>
        <dbReference type="Rhea" id="RHEA:63684"/>
        <dbReference type="ChEBI" id="CHEBI:15378"/>
        <dbReference type="ChEBI" id="CHEBI:30616"/>
        <dbReference type="ChEBI" id="CHEBI:43474"/>
        <dbReference type="ChEBI" id="CHEBI:149470"/>
        <dbReference type="ChEBI" id="CHEBI:149473"/>
        <dbReference type="ChEBI" id="CHEBI:456216"/>
    </reaction>
</comment>
<dbReference type="UniPathway" id="UPA00078">
    <property type="reaction ID" value="UER00161"/>
</dbReference>
<comment type="similarity">
    <text evidence="9">Belongs to the dethiobiotin synthetase family.</text>
</comment>
<dbReference type="HAMAP" id="MF_00336">
    <property type="entry name" value="BioD"/>
    <property type="match status" value="1"/>
</dbReference>
<dbReference type="Proteomes" id="UP000315636">
    <property type="component" value="Unassembled WGS sequence"/>
</dbReference>
<evidence type="ECO:0000313" key="10">
    <source>
        <dbReference type="EMBL" id="SMO48451.1"/>
    </source>
</evidence>
<dbReference type="InterPro" id="IPR004472">
    <property type="entry name" value="DTB_synth_BioD"/>
</dbReference>
<sequence>MIPGNGLFVTATDTGVGKTVVTAGLVRSLRKKGFRIGVMKPMQSGHLRTDPEGDGMRLKNWTESQTPIDRIVPYSWSLPVAPGLAAYLAGESVDIDWLLQEIHMMVQINDGLLIEGAGGWLVPIGNGWTIADFAAAIGWPTLVVARPGLGTVNHTALTVAAIRQRGLSVTGVVINGSKPEDPSPDLPYNAQLIEEVADVPVLGTIPWLGDTWSPKELEETILSHLNLTPILHLWNRKEEIAHDHLGTSDPTSS</sequence>
<dbReference type="PANTHER" id="PTHR43210">
    <property type="entry name" value="DETHIOBIOTIN SYNTHETASE"/>
    <property type="match status" value="1"/>
</dbReference>
<dbReference type="GO" id="GO:0004141">
    <property type="term" value="F:dethiobiotin synthase activity"/>
    <property type="evidence" value="ECO:0007669"/>
    <property type="project" value="UniProtKB-UniRule"/>
</dbReference>
<keyword evidence="3 9" id="KW-0479">Metal-binding</keyword>
<gene>
    <name evidence="9" type="primary">bioD</name>
    <name evidence="10" type="ORF">SAMN06264849_102217</name>
</gene>
<reference evidence="10 11" key="1">
    <citation type="submission" date="2017-05" db="EMBL/GenBank/DDBJ databases">
        <authorList>
            <person name="Varghese N."/>
            <person name="Submissions S."/>
        </authorList>
    </citation>
    <scope>NUCLEOTIDE SEQUENCE [LARGE SCALE GENOMIC DNA]</scope>
    <source>
        <strain evidence="10 11">DSM 45474</strain>
    </source>
</reference>
<feature type="binding site" evidence="9">
    <location>
        <begin position="115"/>
        <end position="118"/>
    </location>
    <ligand>
        <name>ATP</name>
        <dbReference type="ChEBI" id="CHEBI:30616"/>
    </ligand>
</feature>
<evidence type="ECO:0000256" key="4">
    <source>
        <dbReference type="ARBA" id="ARBA00022741"/>
    </source>
</evidence>
<dbReference type="Pfam" id="PF13500">
    <property type="entry name" value="AAA_26"/>
    <property type="match status" value="1"/>
</dbReference>
<evidence type="ECO:0000256" key="7">
    <source>
        <dbReference type="ARBA" id="ARBA00022842"/>
    </source>
</evidence>
<evidence type="ECO:0000313" key="11">
    <source>
        <dbReference type="Proteomes" id="UP000315636"/>
    </source>
</evidence>
<feature type="binding site" evidence="9">
    <location>
        <begin position="206"/>
        <end position="208"/>
    </location>
    <ligand>
        <name>ATP</name>
        <dbReference type="ChEBI" id="CHEBI:30616"/>
    </ligand>
</feature>
<proteinExistence type="inferred from homology"/>
<evidence type="ECO:0000256" key="3">
    <source>
        <dbReference type="ARBA" id="ARBA00022723"/>
    </source>
</evidence>
<organism evidence="10 11">
    <name type="scientific">Melghirimyces algeriensis</name>
    <dbReference type="NCBI Taxonomy" id="910412"/>
    <lineage>
        <taxon>Bacteria</taxon>
        <taxon>Bacillati</taxon>
        <taxon>Bacillota</taxon>
        <taxon>Bacilli</taxon>
        <taxon>Bacillales</taxon>
        <taxon>Thermoactinomycetaceae</taxon>
        <taxon>Melghirimyces</taxon>
    </lineage>
</organism>
<dbReference type="GO" id="GO:0005524">
    <property type="term" value="F:ATP binding"/>
    <property type="evidence" value="ECO:0007669"/>
    <property type="project" value="UniProtKB-UniRule"/>
</dbReference>
<dbReference type="EC" id="6.3.3.3" evidence="9"/>
<dbReference type="Gene3D" id="3.40.50.300">
    <property type="entry name" value="P-loop containing nucleotide triphosphate hydrolases"/>
    <property type="match status" value="1"/>
</dbReference>
<dbReference type="InterPro" id="IPR027417">
    <property type="entry name" value="P-loop_NTPase"/>
</dbReference>
<dbReference type="OrthoDB" id="9802097at2"/>
<keyword evidence="2 9" id="KW-0436">Ligase</keyword>
<evidence type="ECO:0000256" key="2">
    <source>
        <dbReference type="ARBA" id="ARBA00022598"/>
    </source>
</evidence>
<dbReference type="PANTHER" id="PTHR43210:SF2">
    <property type="entry name" value="ATP-DEPENDENT DETHIOBIOTIN SYNTHETASE BIOD 2"/>
    <property type="match status" value="1"/>
</dbReference>
<keyword evidence="7 9" id="KW-0460">Magnesium</keyword>
<dbReference type="CDD" id="cd03109">
    <property type="entry name" value="DTBS"/>
    <property type="match status" value="1"/>
</dbReference>
<dbReference type="GO" id="GO:0005829">
    <property type="term" value="C:cytosol"/>
    <property type="evidence" value="ECO:0007669"/>
    <property type="project" value="TreeGrafter"/>
</dbReference>
<dbReference type="AlphaFoldDB" id="A0A521BNV8"/>
<feature type="binding site" evidence="9">
    <location>
        <position position="19"/>
    </location>
    <ligand>
        <name>Mg(2+)</name>
        <dbReference type="ChEBI" id="CHEBI:18420"/>
    </ligand>
</feature>
<evidence type="ECO:0000256" key="1">
    <source>
        <dbReference type="ARBA" id="ARBA00022490"/>
    </source>
</evidence>
<feature type="active site" evidence="9">
    <location>
        <position position="40"/>
    </location>
</feature>
<keyword evidence="1 9" id="KW-0963">Cytoplasm</keyword>
<comment type="caution">
    <text evidence="9">Lacks conserved residue(s) required for the propagation of feature annotation.</text>
</comment>
<dbReference type="PIRSF" id="PIRSF006755">
    <property type="entry name" value="DTB_synth"/>
    <property type="match status" value="1"/>
</dbReference>
<dbReference type="RefSeq" id="WP_142504519.1">
    <property type="nucleotide sequence ID" value="NZ_FXTI01000002.1"/>
</dbReference>
<evidence type="ECO:0000256" key="6">
    <source>
        <dbReference type="ARBA" id="ARBA00022840"/>
    </source>
</evidence>
<evidence type="ECO:0000256" key="9">
    <source>
        <dbReference type="HAMAP-Rule" id="MF_00336"/>
    </source>
</evidence>